<dbReference type="EMBL" id="OW240913">
    <property type="protein sequence ID" value="CAH2252661.1"/>
    <property type="molecule type" value="Genomic_DNA"/>
</dbReference>
<feature type="non-terminal residue" evidence="2">
    <location>
        <position position="67"/>
    </location>
</feature>
<name>A0AAD1RGH4_PELCU</name>
<sequence length="67" mass="7446">MATVLEAQHRSPGTQWRALFEAQFDAICHKFWLRIAQRAALRPPMATKLHQAADPTASLSPELGAHP</sequence>
<dbReference type="AlphaFoldDB" id="A0AAD1RGH4"/>
<evidence type="ECO:0000256" key="1">
    <source>
        <dbReference type="SAM" id="MobiDB-lite"/>
    </source>
</evidence>
<proteinExistence type="predicted"/>
<feature type="region of interest" description="Disordered" evidence="1">
    <location>
        <begin position="46"/>
        <end position="67"/>
    </location>
</feature>
<dbReference type="Proteomes" id="UP001295444">
    <property type="component" value="Chromosome 02"/>
</dbReference>
<evidence type="ECO:0000313" key="3">
    <source>
        <dbReference type="Proteomes" id="UP001295444"/>
    </source>
</evidence>
<organism evidence="2 3">
    <name type="scientific">Pelobates cultripes</name>
    <name type="common">Western spadefoot toad</name>
    <dbReference type="NCBI Taxonomy" id="61616"/>
    <lineage>
        <taxon>Eukaryota</taxon>
        <taxon>Metazoa</taxon>
        <taxon>Chordata</taxon>
        <taxon>Craniata</taxon>
        <taxon>Vertebrata</taxon>
        <taxon>Euteleostomi</taxon>
        <taxon>Amphibia</taxon>
        <taxon>Batrachia</taxon>
        <taxon>Anura</taxon>
        <taxon>Pelobatoidea</taxon>
        <taxon>Pelobatidae</taxon>
        <taxon>Pelobates</taxon>
    </lineage>
</organism>
<gene>
    <name evidence="2" type="ORF">PECUL_23A022509</name>
</gene>
<accession>A0AAD1RGH4</accession>
<reference evidence="2" key="1">
    <citation type="submission" date="2022-03" db="EMBL/GenBank/DDBJ databases">
        <authorList>
            <person name="Alioto T."/>
            <person name="Alioto T."/>
            <person name="Gomez Garrido J."/>
        </authorList>
    </citation>
    <scope>NUCLEOTIDE SEQUENCE</scope>
</reference>
<protein>
    <submittedName>
        <fullName evidence="2">Uncharacterized protein</fullName>
    </submittedName>
</protein>
<keyword evidence="3" id="KW-1185">Reference proteome</keyword>
<evidence type="ECO:0000313" key="2">
    <source>
        <dbReference type="EMBL" id="CAH2252661.1"/>
    </source>
</evidence>